<keyword evidence="2" id="KW-1185">Reference proteome</keyword>
<name>A0ACC2K2B1_PERAE</name>
<comment type="caution">
    <text evidence="1">The sequence shown here is derived from an EMBL/GenBank/DDBJ whole genome shotgun (WGS) entry which is preliminary data.</text>
</comment>
<dbReference type="EMBL" id="CM056820">
    <property type="protein sequence ID" value="KAJ8615249.1"/>
    <property type="molecule type" value="Genomic_DNA"/>
</dbReference>
<protein>
    <submittedName>
        <fullName evidence="1">Uncharacterized protein</fullName>
    </submittedName>
</protein>
<proteinExistence type="predicted"/>
<accession>A0ACC2K2B1</accession>
<reference evidence="1 2" key="1">
    <citation type="journal article" date="2022" name="Hortic Res">
        <title>A haplotype resolved chromosomal level avocado genome allows analysis of novel avocado genes.</title>
        <authorList>
            <person name="Nath O."/>
            <person name="Fletcher S.J."/>
            <person name="Hayward A."/>
            <person name="Shaw L.M."/>
            <person name="Masouleh A.K."/>
            <person name="Furtado A."/>
            <person name="Henry R.J."/>
            <person name="Mitter N."/>
        </authorList>
    </citation>
    <scope>NUCLEOTIDE SEQUENCE [LARGE SCALE GENOMIC DNA]</scope>
    <source>
        <strain evidence="2">cv. Hass</strain>
    </source>
</reference>
<evidence type="ECO:0000313" key="2">
    <source>
        <dbReference type="Proteomes" id="UP001234297"/>
    </source>
</evidence>
<evidence type="ECO:0000313" key="1">
    <source>
        <dbReference type="EMBL" id="KAJ8615249.1"/>
    </source>
</evidence>
<dbReference type="Proteomes" id="UP001234297">
    <property type="component" value="Chromosome 12"/>
</dbReference>
<gene>
    <name evidence="1" type="ORF">MRB53_034621</name>
</gene>
<sequence length="157" mass="17265">MGCLATVTVLSSLPNNSRSTPLARHHASGVRRIDGAPPPLQKSLNKKRQPSVAEVRKAIGAGVQQHDNDSSIKRGDSAFMDMMLSSPFAQPEGSAERKLREFGEWVIDRTEKSPRSGQHILMALCLKILPVWLLLLLITSGLIKLPFEAPFLDDLIM</sequence>
<organism evidence="1 2">
    <name type="scientific">Persea americana</name>
    <name type="common">Avocado</name>
    <dbReference type="NCBI Taxonomy" id="3435"/>
    <lineage>
        <taxon>Eukaryota</taxon>
        <taxon>Viridiplantae</taxon>
        <taxon>Streptophyta</taxon>
        <taxon>Embryophyta</taxon>
        <taxon>Tracheophyta</taxon>
        <taxon>Spermatophyta</taxon>
        <taxon>Magnoliopsida</taxon>
        <taxon>Magnoliidae</taxon>
        <taxon>Laurales</taxon>
        <taxon>Lauraceae</taxon>
        <taxon>Persea</taxon>
    </lineage>
</organism>